<proteinExistence type="inferred from homology"/>
<dbReference type="PRINTS" id="PR00726">
    <property type="entry name" value="LEXASERPTASE"/>
</dbReference>
<dbReference type="STRING" id="1672749.BJF92_13790"/>
<evidence type="ECO:0000256" key="3">
    <source>
        <dbReference type="ARBA" id="ARBA00022801"/>
    </source>
</evidence>
<dbReference type="GO" id="GO:0006355">
    <property type="term" value="P:regulation of DNA-templated transcription"/>
    <property type="evidence" value="ECO:0007669"/>
    <property type="project" value="InterPro"/>
</dbReference>
<evidence type="ECO:0000256" key="1">
    <source>
        <dbReference type="ARBA" id="ARBA00007484"/>
    </source>
</evidence>
<dbReference type="CDD" id="cd06529">
    <property type="entry name" value="S24_LexA-like"/>
    <property type="match status" value="1"/>
</dbReference>
<comment type="similarity">
    <text evidence="1 7">Belongs to the peptidase S24 family.</text>
</comment>
<protein>
    <submittedName>
        <fullName evidence="9">Peptidase S24</fullName>
    </submittedName>
</protein>
<sequence>MQYVEVVYSGREVRLAPCPVPAGFPSPAGDDLEDVIDPVAWIVRHEAATFWWRVSGDSLTGIGILDGDLVAIDRTAKKRLGRVVLALHDGQVTLKVLGKRQDGRFILEARSFREYPPIVCTEATEIWGVLAGVARKTDID</sequence>
<feature type="domain" description="Peptidase S24/S26A/S26B/S26C" evidence="8">
    <location>
        <begin position="20"/>
        <end position="129"/>
    </location>
</feature>
<dbReference type="GO" id="GO:0009432">
    <property type="term" value="P:SOS response"/>
    <property type="evidence" value="ECO:0007669"/>
    <property type="project" value="UniProtKB-KW"/>
</dbReference>
<evidence type="ECO:0000256" key="6">
    <source>
        <dbReference type="ARBA" id="ARBA00023236"/>
    </source>
</evidence>
<keyword evidence="4 7" id="KW-0068">Autocatalytic cleavage</keyword>
<dbReference type="PANTHER" id="PTHR33516:SF2">
    <property type="entry name" value="LEXA REPRESSOR-RELATED"/>
    <property type="match status" value="1"/>
</dbReference>
<evidence type="ECO:0000256" key="7">
    <source>
        <dbReference type="RuleBase" id="RU003991"/>
    </source>
</evidence>
<dbReference type="AlphaFoldDB" id="A0A1Q9AI55"/>
<dbReference type="SUPFAM" id="SSF51306">
    <property type="entry name" value="LexA/Signal peptidase"/>
    <property type="match status" value="1"/>
</dbReference>
<evidence type="ECO:0000259" key="8">
    <source>
        <dbReference type="Pfam" id="PF00717"/>
    </source>
</evidence>
<evidence type="ECO:0000256" key="2">
    <source>
        <dbReference type="ARBA" id="ARBA00022763"/>
    </source>
</evidence>
<dbReference type="Proteomes" id="UP000186143">
    <property type="component" value="Unassembled WGS sequence"/>
</dbReference>
<evidence type="ECO:0000313" key="9">
    <source>
        <dbReference type="EMBL" id="OLP54874.1"/>
    </source>
</evidence>
<dbReference type="InterPro" id="IPR015927">
    <property type="entry name" value="Peptidase_S24_S26A/B/C"/>
</dbReference>
<keyword evidence="3 7" id="KW-0378">Hydrolase</keyword>
<dbReference type="EMBL" id="MKIO01000031">
    <property type="protein sequence ID" value="OLP54874.1"/>
    <property type="molecule type" value="Genomic_DNA"/>
</dbReference>
<keyword evidence="5" id="KW-0234">DNA repair</keyword>
<keyword evidence="6" id="KW-0742">SOS response</keyword>
<dbReference type="OrthoDB" id="9802364at2"/>
<evidence type="ECO:0000256" key="4">
    <source>
        <dbReference type="ARBA" id="ARBA00022813"/>
    </source>
</evidence>
<dbReference type="GO" id="GO:0006281">
    <property type="term" value="P:DNA repair"/>
    <property type="evidence" value="ECO:0007669"/>
    <property type="project" value="UniProtKB-KW"/>
</dbReference>
<dbReference type="GO" id="GO:0003677">
    <property type="term" value="F:DNA binding"/>
    <property type="evidence" value="ECO:0007669"/>
    <property type="project" value="InterPro"/>
</dbReference>
<dbReference type="Pfam" id="PF00717">
    <property type="entry name" value="Peptidase_S24"/>
    <property type="match status" value="1"/>
</dbReference>
<evidence type="ECO:0000256" key="5">
    <source>
        <dbReference type="ARBA" id="ARBA00023204"/>
    </source>
</evidence>
<organism evidence="9 10">
    <name type="scientific">Xaviernesmea rhizosphaerae</name>
    <dbReference type="NCBI Taxonomy" id="1672749"/>
    <lineage>
        <taxon>Bacteria</taxon>
        <taxon>Pseudomonadati</taxon>
        <taxon>Pseudomonadota</taxon>
        <taxon>Alphaproteobacteria</taxon>
        <taxon>Hyphomicrobiales</taxon>
        <taxon>Rhizobiaceae</taxon>
        <taxon>Rhizobium/Agrobacterium group</taxon>
        <taxon>Xaviernesmea</taxon>
    </lineage>
</organism>
<keyword evidence="2" id="KW-0227">DNA damage</keyword>
<dbReference type="RefSeq" id="WP_075635433.1">
    <property type="nucleotide sequence ID" value="NZ_MKIO01000031.1"/>
</dbReference>
<name>A0A1Q9AI55_9HYPH</name>
<dbReference type="InterPro" id="IPR036286">
    <property type="entry name" value="LexA/Signal_pep-like_sf"/>
</dbReference>
<dbReference type="PANTHER" id="PTHR33516">
    <property type="entry name" value="LEXA REPRESSOR"/>
    <property type="match status" value="1"/>
</dbReference>
<dbReference type="Gene3D" id="2.10.109.10">
    <property type="entry name" value="Umud Fragment, subunit A"/>
    <property type="match status" value="1"/>
</dbReference>
<accession>A0A1Q9AI55</accession>
<evidence type="ECO:0000313" key="10">
    <source>
        <dbReference type="Proteomes" id="UP000186143"/>
    </source>
</evidence>
<gene>
    <name evidence="9" type="ORF">BJF92_13790</name>
</gene>
<dbReference type="GO" id="GO:0016787">
    <property type="term" value="F:hydrolase activity"/>
    <property type="evidence" value="ECO:0007669"/>
    <property type="project" value="UniProtKB-KW"/>
</dbReference>
<dbReference type="InterPro" id="IPR039418">
    <property type="entry name" value="LexA-like"/>
</dbReference>
<dbReference type="InterPro" id="IPR006197">
    <property type="entry name" value="Peptidase_S24_LexA"/>
</dbReference>
<dbReference type="InterPro" id="IPR050077">
    <property type="entry name" value="LexA_repressor"/>
</dbReference>
<reference evidence="9 10" key="1">
    <citation type="submission" date="2016-09" db="EMBL/GenBank/DDBJ databases">
        <title>Rhizobium sp. nov., a novel species isolated from the rice rhizosphere.</title>
        <authorList>
            <person name="Zhao J."/>
            <person name="Zhang X."/>
        </authorList>
    </citation>
    <scope>NUCLEOTIDE SEQUENCE [LARGE SCALE GENOMIC DNA]</scope>
    <source>
        <strain evidence="9 10">MH17</strain>
    </source>
</reference>
<comment type="caution">
    <text evidence="9">The sequence shown here is derived from an EMBL/GenBank/DDBJ whole genome shotgun (WGS) entry which is preliminary data.</text>
</comment>